<evidence type="ECO:0000313" key="4">
    <source>
        <dbReference type="Proteomes" id="UP001565200"/>
    </source>
</evidence>
<feature type="region of interest" description="Disordered" evidence="1">
    <location>
        <begin position="60"/>
        <end position="104"/>
    </location>
</feature>
<organism evidence="3 4">
    <name type="scientific">Heminiphilus faecis</name>
    <dbReference type="NCBI Taxonomy" id="2601703"/>
    <lineage>
        <taxon>Bacteria</taxon>
        <taxon>Pseudomonadati</taxon>
        <taxon>Bacteroidota</taxon>
        <taxon>Bacteroidia</taxon>
        <taxon>Bacteroidales</taxon>
        <taxon>Muribaculaceae</taxon>
        <taxon>Heminiphilus</taxon>
    </lineage>
</organism>
<dbReference type="EMBL" id="JBCLPP010000012">
    <property type="protein sequence ID" value="MEY8245078.1"/>
    <property type="molecule type" value="Genomic_DNA"/>
</dbReference>
<dbReference type="RefSeq" id="WP_369863313.1">
    <property type="nucleotide sequence ID" value="NZ_JBCLPP010000012.1"/>
</dbReference>
<keyword evidence="4" id="KW-1185">Reference proteome</keyword>
<dbReference type="InterPro" id="IPR046258">
    <property type="entry name" value="DUF6291"/>
</dbReference>
<feature type="domain" description="DUF6291" evidence="2">
    <location>
        <begin position="3"/>
        <end position="76"/>
    </location>
</feature>
<name>A0ABV4CUL5_9BACT</name>
<evidence type="ECO:0000259" key="2">
    <source>
        <dbReference type="Pfam" id="PF19808"/>
    </source>
</evidence>
<evidence type="ECO:0000313" key="3">
    <source>
        <dbReference type="EMBL" id="MEY8245078.1"/>
    </source>
</evidence>
<evidence type="ECO:0000256" key="1">
    <source>
        <dbReference type="SAM" id="MobiDB-lite"/>
    </source>
</evidence>
<feature type="compositionally biased region" description="Basic residues" evidence="1">
    <location>
        <begin position="60"/>
        <end position="71"/>
    </location>
</feature>
<sequence>MKFDQEWSEAISHLDAHSQARLTEAIRHYQNTDTMPVDLDPASMMGFLFAKAVIDRRKRVNARARERRRQKALSTSRGSISPIRPISPIKPTESTKPATPAPSSPVTADYYKALPGYRRSHSLSYPGQEVCNDWEMIEAWRPLMLRDTSFLQGLADYHHVGVDFITGHIPTYDTYLLNNRRVAVDCLEDYRLEFERYMMSSMLMMGRRSRRFRRMEY</sequence>
<dbReference type="Proteomes" id="UP001565200">
    <property type="component" value="Unassembled WGS sequence"/>
</dbReference>
<protein>
    <submittedName>
        <fullName evidence="3">DUF6291 domain-containing protein</fullName>
    </submittedName>
</protein>
<reference evidence="3 4" key="1">
    <citation type="submission" date="2024-03" db="EMBL/GenBank/DDBJ databases">
        <title>Mouse gut bacterial collection (mGBC) of GemPharmatech.</title>
        <authorList>
            <person name="He Y."/>
            <person name="Dong L."/>
            <person name="Wu D."/>
            <person name="Gao X."/>
            <person name="Lin Z."/>
        </authorList>
    </citation>
    <scope>NUCLEOTIDE SEQUENCE [LARGE SCALE GENOMIC DNA]</scope>
    <source>
        <strain evidence="3 4">54-13</strain>
    </source>
</reference>
<gene>
    <name evidence="3" type="ORF">AAK873_05535</name>
</gene>
<dbReference type="Pfam" id="PF19808">
    <property type="entry name" value="DUF6291"/>
    <property type="match status" value="1"/>
</dbReference>
<feature type="compositionally biased region" description="Low complexity" evidence="1">
    <location>
        <begin position="76"/>
        <end position="98"/>
    </location>
</feature>
<accession>A0ABV4CUL5</accession>
<comment type="caution">
    <text evidence="3">The sequence shown here is derived from an EMBL/GenBank/DDBJ whole genome shotgun (WGS) entry which is preliminary data.</text>
</comment>
<proteinExistence type="predicted"/>